<organism evidence="1 2">
    <name type="scientific">Burkholderia pseudomallei (strain 1710b)</name>
    <dbReference type="NCBI Taxonomy" id="320372"/>
    <lineage>
        <taxon>Bacteria</taxon>
        <taxon>Pseudomonadati</taxon>
        <taxon>Pseudomonadota</taxon>
        <taxon>Betaproteobacteria</taxon>
        <taxon>Burkholderiales</taxon>
        <taxon>Burkholderiaceae</taxon>
        <taxon>Burkholderia</taxon>
        <taxon>pseudomallei group</taxon>
    </lineage>
</organism>
<dbReference type="Proteomes" id="UP000002700">
    <property type="component" value="Chromosome I"/>
</dbReference>
<name>Q3JQC1_BURP1</name>
<dbReference type="EMBL" id="CP000124">
    <property type="protein sequence ID" value="ABA47666.1"/>
    <property type="molecule type" value="Genomic_DNA"/>
</dbReference>
<evidence type="ECO:0000313" key="2">
    <source>
        <dbReference type="Proteomes" id="UP000002700"/>
    </source>
</evidence>
<accession>Q3JQC1</accession>
<dbReference type="EnsemblBacteria" id="ABA47666">
    <property type="protein sequence ID" value="ABA47666"/>
    <property type="gene ID" value="BURPS1710b_2848"/>
</dbReference>
<protein>
    <submittedName>
        <fullName evidence="1">Ion transporter, putative</fullName>
    </submittedName>
</protein>
<evidence type="ECO:0000313" key="1">
    <source>
        <dbReference type="EMBL" id="ABA47666.1"/>
    </source>
</evidence>
<dbReference type="HOGENOM" id="CLU_502211_0_0_4"/>
<gene>
    <name evidence="1" type="ordered locus">BURPS1710b_2848</name>
</gene>
<proteinExistence type="predicted"/>
<dbReference type="AlphaFoldDB" id="Q3JQC1"/>
<dbReference type="KEGG" id="bpm:BURPS1710b_2848"/>
<sequence>MREHLLDRLLEAREALVEHVERNHERRREAQHVRAGDQHDDAVLGRGRHEVLRAAVERADELGADQQALAANLLEELEARVDLLERGREARAALLDALEQRGIADELDDLLGDRRRERIAAVRRAVHADLEVRGERLGGEHRADRQAVAERLRGGQDVGRDARVHVRVEVAGAADARLHLVEDEERAVRVARFAQRLEEGGIGGNHAALALDRLDDDRAGLRADRGLGGGDVVERQMLDAFGHRTETFGVLRLAADAHGEERAAVERLQERHDFVLVGAVAFERDAARELEGGLVGFGAGVREERAVGERERFQALREAQHGLVRVAVADVPELAALLVEHLEELRMTVAERGDGDAAGEIDIIAAFRVPDARAFAAIGDERRGGKHRHHHFIESLTGHVRALHDDSFRFVTGNTFKFRQRRGMRLAQLRRDLSDGVLLLFFAVGGAFCRLFGVCRGWPVMSAVGWRRPSPGRGSLFFVLPKKSHQKKGASLGGRQRERRLRFSPASALDSRQTTLSCHAHRAWRMSADHRTGIRTGAPRPP</sequence>
<reference evidence="1 2" key="1">
    <citation type="submission" date="2005-09" db="EMBL/GenBank/DDBJ databases">
        <authorList>
            <person name="Woods D.E."/>
            <person name="Nierman W.C."/>
        </authorList>
    </citation>
    <scope>NUCLEOTIDE SEQUENCE [LARGE SCALE GENOMIC DNA]</scope>
    <source>
        <strain evidence="1 2">1710b</strain>
    </source>
</reference>